<dbReference type="AlphaFoldDB" id="A0A7Z9D6K0"/>
<evidence type="ECO:0000256" key="5">
    <source>
        <dbReference type="ARBA" id="ARBA00048391"/>
    </source>
</evidence>
<dbReference type="SUPFAM" id="SSF53335">
    <property type="entry name" value="S-adenosyl-L-methionine-dependent methyltransferases"/>
    <property type="match status" value="1"/>
</dbReference>
<dbReference type="Pfam" id="PF17827">
    <property type="entry name" value="PrmC_N"/>
    <property type="match status" value="1"/>
</dbReference>
<dbReference type="PANTHER" id="PTHR18895">
    <property type="entry name" value="HEMK METHYLTRANSFERASE"/>
    <property type="match status" value="1"/>
</dbReference>
<evidence type="ECO:0000259" key="7">
    <source>
        <dbReference type="Pfam" id="PF17827"/>
    </source>
</evidence>
<dbReference type="PANTHER" id="PTHR18895:SF74">
    <property type="entry name" value="MTRF1L RELEASE FACTOR GLUTAMINE METHYLTRANSFERASE"/>
    <property type="match status" value="1"/>
</dbReference>
<dbReference type="NCBIfam" id="TIGR03534">
    <property type="entry name" value="RF_mod_PrmC"/>
    <property type="match status" value="1"/>
</dbReference>
<reference evidence="8 9" key="1">
    <citation type="submission" date="2018-12" db="EMBL/GenBank/DDBJ databases">
        <authorList>
            <consortium name="Pathogen Informatics"/>
        </authorList>
    </citation>
    <scope>NUCLEOTIDE SEQUENCE [LARGE SCALE GENOMIC DNA]</scope>
    <source>
        <strain evidence="8 9">NCTC10207</strain>
    </source>
</reference>
<dbReference type="EC" id="2.1.1.297" evidence="1"/>
<dbReference type="InterPro" id="IPR004556">
    <property type="entry name" value="HemK-like"/>
</dbReference>
<evidence type="ECO:0000256" key="1">
    <source>
        <dbReference type="ARBA" id="ARBA00012771"/>
    </source>
</evidence>
<evidence type="ECO:0000256" key="2">
    <source>
        <dbReference type="ARBA" id="ARBA00022603"/>
    </source>
</evidence>
<keyword evidence="2 8" id="KW-0489">Methyltransferase</keyword>
<dbReference type="Proteomes" id="UP000282386">
    <property type="component" value="Chromosome"/>
</dbReference>
<dbReference type="Gene3D" id="3.40.50.150">
    <property type="entry name" value="Vaccinia Virus protein VP39"/>
    <property type="match status" value="1"/>
</dbReference>
<dbReference type="InterPro" id="IPR029063">
    <property type="entry name" value="SAM-dependent_MTases_sf"/>
</dbReference>
<dbReference type="InterPro" id="IPR007848">
    <property type="entry name" value="Small_mtfrase_dom"/>
</dbReference>
<evidence type="ECO:0000256" key="4">
    <source>
        <dbReference type="ARBA" id="ARBA00022691"/>
    </source>
</evidence>
<dbReference type="Pfam" id="PF05175">
    <property type="entry name" value="MTS"/>
    <property type="match status" value="1"/>
</dbReference>
<gene>
    <name evidence="8" type="primary">prmC</name>
    <name evidence="8" type="ORF">NCTC10207_00845</name>
</gene>
<dbReference type="InterPro" id="IPR040758">
    <property type="entry name" value="PrmC_N"/>
</dbReference>
<dbReference type="InterPro" id="IPR050320">
    <property type="entry name" value="N5-glutamine_MTase"/>
</dbReference>
<dbReference type="CDD" id="cd02440">
    <property type="entry name" value="AdoMet_MTases"/>
    <property type="match status" value="1"/>
</dbReference>
<dbReference type="NCBIfam" id="TIGR00536">
    <property type="entry name" value="hemK_fam"/>
    <property type="match status" value="1"/>
</dbReference>
<evidence type="ECO:0000259" key="6">
    <source>
        <dbReference type="Pfam" id="PF05175"/>
    </source>
</evidence>
<comment type="catalytic activity">
    <reaction evidence="5">
        <text>L-glutaminyl-[peptide chain release factor] + S-adenosyl-L-methionine = N(5)-methyl-L-glutaminyl-[peptide chain release factor] + S-adenosyl-L-homocysteine + H(+)</text>
        <dbReference type="Rhea" id="RHEA:42896"/>
        <dbReference type="Rhea" id="RHEA-COMP:10271"/>
        <dbReference type="Rhea" id="RHEA-COMP:10272"/>
        <dbReference type="ChEBI" id="CHEBI:15378"/>
        <dbReference type="ChEBI" id="CHEBI:30011"/>
        <dbReference type="ChEBI" id="CHEBI:57856"/>
        <dbReference type="ChEBI" id="CHEBI:59789"/>
        <dbReference type="ChEBI" id="CHEBI:61891"/>
        <dbReference type="EC" id="2.1.1.297"/>
    </reaction>
</comment>
<organism evidence="8 9">
    <name type="scientific">Rothia aeria</name>
    <dbReference type="NCBI Taxonomy" id="172042"/>
    <lineage>
        <taxon>Bacteria</taxon>
        <taxon>Bacillati</taxon>
        <taxon>Actinomycetota</taxon>
        <taxon>Actinomycetes</taxon>
        <taxon>Micrococcales</taxon>
        <taxon>Micrococcaceae</taxon>
        <taxon>Rothia</taxon>
    </lineage>
</organism>
<name>A0A7Z9D6K0_9MICC</name>
<dbReference type="GO" id="GO:0003676">
    <property type="term" value="F:nucleic acid binding"/>
    <property type="evidence" value="ECO:0007669"/>
    <property type="project" value="InterPro"/>
</dbReference>
<evidence type="ECO:0000313" key="8">
    <source>
        <dbReference type="EMBL" id="VEI22759.1"/>
    </source>
</evidence>
<evidence type="ECO:0000313" key="9">
    <source>
        <dbReference type="Proteomes" id="UP000282386"/>
    </source>
</evidence>
<evidence type="ECO:0000256" key="3">
    <source>
        <dbReference type="ARBA" id="ARBA00022679"/>
    </source>
</evidence>
<sequence>MTRNMDMTDTTGTSLTPTQCEGVSLAQALRQGAATLRQAGVPSPVADAELLAAHLLGTDAEGNRRGTAREGYTRGAVQQRALLGDVLIAQDMQRYESLIARRARRIPLQHITGVAAFHRIQVRVGPGVFVPRPETELLVEETLNALRAYPQRRLRVVDLCAGSGAIAAAIKNALPDDALVTAVELSELAEPWARINCETYDVNFVHGDALSALEGLGGYFDAVVSNPPYIPQGRVPAEPEAAQHDPDMALYGGSADGMRIPAAVAARAAYLVKPGGFFIMEHDETQQEAVAEVFNELGFVRVRCVHDLTGRPRHTCGYRPTA</sequence>
<dbReference type="InterPro" id="IPR019874">
    <property type="entry name" value="RF_methyltr_PrmC"/>
</dbReference>
<dbReference type="EMBL" id="LR134479">
    <property type="protein sequence ID" value="VEI22759.1"/>
    <property type="molecule type" value="Genomic_DNA"/>
</dbReference>
<accession>A0A7Z9D6K0</accession>
<dbReference type="PROSITE" id="PS00092">
    <property type="entry name" value="N6_MTASE"/>
    <property type="match status" value="1"/>
</dbReference>
<feature type="domain" description="Release factor glutamine methyltransferase N-terminal" evidence="7">
    <location>
        <begin position="27"/>
        <end position="113"/>
    </location>
</feature>
<dbReference type="GO" id="GO:0032259">
    <property type="term" value="P:methylation"/>
    <property type="evidence" value="ECO:0007669"/>
    <property type="project" value="UniProtKB-KW"/>
</dbReference>
<dbReference type="Gene3D" id="1.10.8.10">
    <property type="entry name" value="DNA helicase RuvA subunit, C-terminal domain"/>
    <property type="match status" value="1"/>
</dbReference>
<dbReference type="GO" id="GO:0102559">
    <property type="term" value="F:peptide chain release factor N(5)-glutamine methyltransferase activity"/>
    <property type="evidence" value="ECO:0007669"/>
    <property type="project" value="UniProtKB-EC"/>
</dbReference>
<dbReference type="InterPro" id="IPR002052">
    <property type="entry name" value="DNA_methylase_N6_adenine_CS"/>
</dbReference>
<feature type="domain" description="Methyltransferase small" evidence="6">
    <location>
        <begin position="135"/>
        <end position="230"/>
    </location>
</feature>
<keyword evidence="3 8" id="KW-0808">Transferase</keyword>
<protein>
    <recommendedName>
        <fullName evidence="1">peptide chain release factor N(5)-glutamine methyltransferase</fullName>
        <ecNumber evidence="1">2.1.1.297</ecNumber>
    </recommendedName>
</protein>
<proteinExistence type="predicted"/>
<keyword evidence="4" id="KW-0949">S-adenosyl-L-methionine</keyword>